<organism evidence="1 2">
    <name type="scientific">Clostridium frigoriphilum</name>
    <dbReference type="NCBI Taxonomy" id="443253"/>
    <lineage>
        <taxon>Bacteria</taxon>
        <taxon>Bacillati</taxon>
        <taxon>Bacillota</taxon>
        <taxon>Clostridia</taxon>
        <taxon>Eubacteriales</taxon>
        <taxon>Clostridiaceae</taxon>
        <taxon>Clostridium</taxon>
    </lineage>
</organism>
<keyword evidence="2" id="KW-1185">Reference proteome</keyword>
<reference evidence="1 2" key="1">
    <citation type="submission" date="2023-11" db="EMBL/GenBank/DDBJ databases">
        <title>Draft genome sequence of a psychrophilic Clostridium strain from permafrost water brine.</title>
        <authorList>
            <person name="Shcherbakova V.A."/>
            <person name="Trubitsyn V.E."/>
            <person name="Zakharyuk A.G."/>
        </authorList>
    </citation>
    <scope>NUCLEOTIDE SEQUENCE [LARGE SCALE GENOMIC DNA]</scope>
    <source>
        <strain evidence="1 2">14F</strain>
    </source>
</reference>
<name>A0ABU7UKD8_9CLOT</name>
<dbReference type="EMBL" id="JAZHFS010000004">
    <property type="protein sequence ID" value="MEF2111870.1"/>
    <property type="molecule type" value="Genomic_DNA"/>
</dbReference>
<accession>A0ABU7UKD8</accession>
<gene>
    <name evidence="1" type="ORF">SJI18_06035</name>
</gene>
<proteinExistence type="predicted"/>
<evidence type="ECO:0000313" key="1">
    <source>
        <dbReference type="EMBL" id="MEF2111870.1"/>
    </source>
</evidence>
<dbReference type="Proteomes" id="UP001498469">
    <property type="component" value="Unassembled WGS sequence"/>
</dbReference>
<comment type="caution">
    <text evidence="1">The sequence shown here is derived from an EMBL/GenBank/DDBJ whole genome shotgun (WGS) entry which is preliminary data.</text>
</comment>
<sequence>MQYDKITKQRFSDLINTKLNDNKSLSEYDKSLTEDLIKLGIDLNLYPLEYQKQHIK</sequence>
<protein>
    <submittedName>
        <fullName evidence="1">Uncharacterized protein</fullName>
    </submittedName>
</protein>
<evidence type="ECO:0000313" key="2">
    <source>
        <dbReference type="Proteomes" id="UP001498469"/>
    </source>
</evidence>
<dbReference type="RefSeq" id="WP_216249717.1">
    <property type="nucleotide sequence ID" value="NZ_JAZHFS010000004.1"/>
</dbReference>